<dbReference type="Gene3D" id="3.60.10.10">
    <property type="entry name" value="Endonuclease/exonuclease/phosphatase"/>
    <property type="match status" value="1"/>
</dbReference>
<keyword evidence="3" id="KW-1185">Reference proteome</keyword>
<protein>
    <submittedName>
        <fullName evidence="2">RNA-directed DNA polymerase from transposon X-element</fullName>
    </submittedName>
</protein>
<dbReference type="EMBL" id="JAHWGI010000446">
    <property type="protein sequence ID" value="KAK3915670.1"/>
    <property type="molecule type" value="Genomic_DNA"/>
</dbReference>
<feature type="domain" description="Endonuclease/exonuclease/phosphatase" evidence="1">
    <location>
        <begin position="108"/>
        <end position="219"/>
    </location>
</feature>
<name>A0AAE1H6G8_9NEOP</name>
<accession>A0AAE1H6G8</accession>
<dbReference type="PANTHER" id="PTHR33273">
    <property type="entry name" value="DOMAIN-CONTAINING PROTEIN, PUTATIVE-RELATED"/>
    <property type="match status" value="1"/>
</dbReference>
<evidence type="ECO:0000313" key="2">
    <source>
        <dbReference type="EMBL" id="KAK3915670.1"/>
    </source>
</evidence>
<dbReference type="PANTHER" id="PTHR33273:SF4">
    <property type="entry name" value="ENDONUCLEASE_EXONUCLEASE_PHOSPHATASE DOMAIN-CONTAINING PROTEIN"/>
    <property type="match status" value="1"/>
</dbReference>
<proteinExistence type="predicted"/>
<keyword evidence="2" id="KW-0695">RNA-directed DNA polymerase</keyword>
<dbReference type="Pfam" id="PF14529">
    <property type="entry name" value="Exo_endo_phos_2"/>
    <property type="match status" value="1"/>
</dbReference>
<dbReference type="InterPro" id="IPR005135">
    <property type="entry name" value="Endo/exonuclease/phosphatase"/>
</dbReference>
<comment type="caution">
    <text evidence="2">The sequence shown here is derived from an EMBL/GenBank/DDBJ whole genome shotgun (WGS) entry which is preliminary data.</text>
</comment>
<dbReference type="GO" id="GO:0003964">
    <property type="term" value="F:RNA-directed DNA polymerase activity"/>
    <property type="evidence" value="ECO:0007669"/>
    <property type="project" value="UniProtKB-KW"/>
</dbReference>
<sequence>MDYSNSNKPMNIITRNINGLRKRVSEIELLIDKYDPDIILLQENLLSKTTNYSPPKGYGIIRKERDQGYRGGVAILIKEEIDYHETNVNSGSVEMVTAKIHLRKQVLSVSSIYCPPSSTTKKRGLTTALRCQNHTTIIGGDLNAKHAEWGHEKTNNYGKWIAELTAANNLQLHVPDEPTRIANRRTDSNDIFDYFITDEETTTTLQVLSQDFTTSDHLPSQAQIITLAGKLQPQMNIKTNWFRVMREIDRPYNITEDIDYDVRHLTATIQAAILNNSTTVKKKRRSWHRNPLIKTLVWEKKQANKNYSRTRTAEDKTILKQLKRRLKKLSRL</sequence>
<keyword evidence="2" id="KW-0548">Nucleotidyltransferase</keyword>
<reference evidence="2" key="2">
    <citation type="journal article" date="2023" name="BMC Genomics">
        <title>Pest status, molecular evolution, and epigenetic factors derived from the genome assembly of Frankliniella fusca, a thysanopteran phytovirus vector.</title>
        <authorList>
            <person name="Catto M.A."/>
            <person name="Labadie P.E."/>
            <person name="Jacobson A.L."/>
            <person name="Kennedy G.G."/>
            <person name="Srinivasan R."/>
            <person name="Hunt B.G."/>
        </authorList>
    </citation>
    <scope>NUCLEOTIDE SEQUENCE</scope>
    <source>
        <strain evidence="2">PL_HMW_Pooled</strain>
    </source>
</reference>
<keyword evidence="2" id="KW-0808">Transferase</keyword>
<dbReference type="Proteomes" id="UP001219518">
    <property type="component" value="Unassembled WGS sequence"/>
</dbReference>
<dbReference type="InterPro" id="IPR036691">
    <property type="entry name" value="Endo/exonu/phosph_ase_sf"/>
</dbReference>
<evidence type="ECO:0000313" key="3">
    <source>
        <dbReference type="Proteomes" id="UP001219518"/>
    </source>
</evidence>
<organism evidence="2 3">
    <name type="scientific">Frankliniella fusca</name>
    <dbReference type="NCBI Taxonomy" id="407009"/>
    <lineage>
        <taxon>Eukaryota</taxon>
        <taxon>Metazoa</taxon>
        <taxon>Ecdysozoa</taxon>
        <taxon>Arthropoda</taxon>
        <taxon>Hexapoda</taxon>
        <taxon>Insecta</taxon>
        <taxon>Pterygota</taxon>
        <taxon>Neoptera</taxon>
        <taxon>Paraneoptera</taxon>
        <taxon>Thysanoptera</taxon>
        <taxon>Terebrantia</taxon>
        <taxon>Thripoidea</taxon>
        <taxon>Thripidae</taxon>
        <taxon>Frankliniella</taxon>
    </lineage>
</organism>
<dbReference type="SUPFAM" id="SSF56219">
    <property type="entry name" value="DNase I-like"/>
    <property type="match status" value="1"/>
</dbReference>
<evidence type="ECO:0000259" key="1">
    <source>
        <dbReference type="Pfam" id="PF14529"/>
    </source>
</evidence>
<gene>
    <name evidence="2" type="ORF">KUF71_024813</name>
</gene>
<reference evidence="2" key="1">
    <citation type="submission" date="2021-07" db="EMBL/GenBank/DDBJ databases">
        <authorList>
            <person name="Catto M.A."/>
            <person name="Jacobson A."/>
            <person name="Kennedy G."/>
            <person name="Labadie P."/>
            <person name="Hunt B.G."/>
            <person name="Srinivasan R."/>
        </authorList>
    </citation>
    <scope>NUCLEOTIDE SEQUENCE</scope>
    <source>
        <strain evidence="2">PL_HMW_Pooled</strain>
        <tissue evidence="2">Head</tissue>
    </source>
</reference>
<dbReference type="AlphaFoldDB" id="A0AAE1H6G8"/>